<keyword evidence="2" id="KW-1185">Reference proteome</keyword>
<organism evidence="1 2">
    <name type="scientific">Phlebia brevispora</name>
    <dbReference type="NCBI Taxonomy" id="194682"/>
    <lineage>
        <taxon>Eukaryota</taxon>
        <taxon>Fungi</taxon>
        <taxon>Dikarya</taxon>
        <taxon>Basidiomycota</taxon>
        <taxon>Agaricomycotina</taxon>
        <taxon>Agaricomycetes</taxon>
        <taxon>Polyporales</taxon>
        <taxon>Meruliaceae</taxon>
        <taxon>Phlebia</taxon>
    </lineage>
</organism>
<gene>
    <name evidence="1" type="ORF">NM688_g4028</name>
</gene>
<sequence length="980" mass="107779">MLNRIHSTPPDKVPTLLDAISPTLQSCGETCAAIAALIPANQFWKWKDMWTFSLRNAVFTAAMVEFLRSGSLLTIAQVSQVLGIKEEWSGRFVLTAEDYLHGLISLVNELSRLAVNSVTMGNFEMPIKISIFVKDIFAGFAMLNLKNDALRRRYDSLKYDIKKIEEVVYDVSLQVQWWSVAADALKQISSGSETTETIGRVNRLLSAWPQDDALPAEGYDGVKSIFKKLNSGLKEIKESADRDIKAIDQALEPLGVLIALRKAPPETTPPDKRNKRPRGPSPPGAPTPVMPAPAQVSRGASIAIPPRSSVGPQPPIPFSREPRARREALAKQLPLEKGRKVAFHPPQNTKGADAASGGKDEEWILAVVTKCINQDKNRYEVQDPEPQEDGQPGQCYNTTLRAIIPLPDPSAPPDSASHLNAYPEFAAGSTVMALYPDTSCFYRAEGGPGGKHAVPMYRLKFEDDDDQEHLVQAQSYRPPSISPSSPLRGYPFNSDVDTPPRRLSIAESYYYGLPSSPRLVARTGDNTLWEAPMDLETYGRRKQFYNVSDHPIQDVWEDDLALDVHRFLKSENVDWTSTDILRSKPGSLSDRDGARVAFKCLDVLKQRHITDVEVEIRESLVTRQLAGPKLLTPDCYNNRIAAAREPRTSTLGLPICAKDSTNVEGTGGFFLSEGGNTNRLLLVTARHVVFPPQRGFHAHYETNNPRQRRRDVLLFGDSAFVTYVESLQSAIGRSMMTASIYEERLGELETEFGKKVDAERKQAEAEVAEANKTREALEALYEDVSTFWQSRASRQLGRVILSPPIGVGKDGYTRDWAIVQIENSKVDKSNFVGNAIDLGTSLSPAKFELKMCANIEEPTSFKWPVDRLLKIEGTISDAELRQPTSLDQHGEPCFIVIKRGAGTGLTFGRACSVVSYTRSFSGDSGAVIVDGRGRVAGLLTGGGGATTSADISYATPITSLLKSVKEEGILDPNVTPPPVA</sequence>
<reference evidence="1" key="1">
    <citation type="submission" date="2022-07" db="EMBL/GenBank/DDBJ databases">
        <title>Genome Sequence of Phlebia brevispora.</title>
        <authorList>
            <person name="Buettner E."/>
        </authorList>
    </citation>
    <scope>NUCLEOTIDE SEQUENCE</scope>
    <source>
        <strain evidence="1">MPL23</strain>
    </source>
</reference>
<accession>A0ACC1T432</accession>
<comment type="caution">
    <text evidence="1">The sequence shown here is derived from an EMBL/GenBank/DDBJ whole genome shotgun (WGS) entry which is preliminary data.</text>
</comment>
<evidence type="ECO:0000313" key="2">
    <source>
        <dbReference type="Proteomes" id="UP001148662"/>
    </source>
</evidence>
<protein>
    <submittedName>
        <fullName evidence="1">Uncharacterized protein</fullName>
    </submittedName>
</protein>
<dbReference type="Proteomes" id="UP001148662">
    <property type="component" value="Unassembled WGS sequence"/>
</dbReference>
<evidence type="ECO:0000313" key="1">
    <source>
        <dbReference type="EMBL" id="KAJ3552674.1"/>
    </source>
</evidence>
<proteinExistence type="predicted"/>
<dbReference type="EMBL" id="JANHOG010000632">
    <property type="protein sequence ID" value="KAJ3552674.1"/>
    <property type="molecule type" value="Genomic_DNA"/>
</dbReference>
<name>A0ACC1T432_9APHY</name>